<dbReference type="Pfam" id="PF03102">
    <property type="entry name" value="NeuB"/>
    <property type="match status" value="1"/>
</dbReference>
<dbReference type="GO" id="GO:0016051">
    <property type="term" value="P:carbohydrate biosynthetic process"/>
    <property type="evidence" value="ECO:0007669"/>
    <property type="project" value="InterPro"/>
</dbReference>
<evidence type="ECO:0000313" key="3">
    <source>
        <dbReference type="Proteomes" id="UP000176867"/>
    </source>
</evidence>
<accession>A0A1F6G5K2</accession>
<evidence type="ECO:0000313" key="2">
    <source>
        <dbReference type="EMBL" id="OGG93385.1"/>
    </source>
</evidence>
<sequence>MRTVTVGTKRIGKGHPCFVVAEIGINHNGSLEIAKELIDVAVEACCDAVKFQKRDIEVVYKPDELAQPRKVDPSFIKHAIERSKVNGRRHQVLPTESLARLMVDINDTTNGDLKYALEFGLTEFNIIEMYCRERGIMWFASAWDGLSAHFMNGFDVPCHKVASACLTHADLLRRIRSNRKPVILSTGGSTLEQVQKAVEILGTKDLVILHCVANYPCVDEEVNLAVINILRETFPGVPIGYSGHEQGLLPSLLAVSMGASVVERHITLDRTMPGSDQKASLEPDQLKELVRTIRDIEAGRVIESLMSPKDIEVIRGSWVKRVLPSEVTVMQKLRRVQDF</sequence>
<dbReference type="AlphaFoldDB" id="A0A1F6G5K2"/>
<name>A0A1F6G5K2_9BACT</name>
<feature type="domain" description="PseI/NeuA/B-like" evidence="1">
    <location>
        <begin position="108"/>
        <end position="298"/>
    </location>
</feature>
<dbReference type="PANTHER" id="PTHR42966:SF3">
    <property type="entry name" value="BLR5971 PROTEIN"/>
    <property type="match status" value="1"/>
</dbReference>
<dbReference type="PANTHER" id="PTHR42966">
    <property type="entry name" value="N-ACETYLNEURAMINATE SYNTHASE"/>
    <property type="match status" value="1"/>
</dbReference>
<dbReference type="SUPFAM" id="SSF51569">
    <property type="entry name" value="Aldolase"/>
    <property type="match status" value="1"/>
</dbReference>
<protein>
    <recommendedName>
        <fullName evidence="1">PseI/NeuA/B-like domain-containing protein</fullName>
    </recommendedName>
</protein>
<dbReference type="InterPro" id="IPR013785">
    <property type="entry name" value="Aldolase_TIM"/>
</dbReference>
<dbReference type="Proteomes" id="UP000176867">
    <property type="component" value="Unassembled WGS sequence"/>
</dbReference>
<reference evidence="2 3" key="1">
    <citation type="journal article" date="2016" name="Nat. Commun.">
        <title>Thousands of microbial genomes shed light on interconnected biogeochemical processes in an aquifer system.</title>
        <authorList>
            <person name="Anantharaman K."/>
            <person name="Brown C.T."/>
            <person name="Hug L.A."/>
            <person name="Sharon I."/>
            <person name="Castelle C.J."/>
            <person name="Probst A.J."/>
            <person name="Thomas B.C."/>
            <person name="Singh A."/>
            <person name="Wilkins M.J."/>
            <person name="Karaoz U."/>
            <person name="Brodie E.L."/>
            <person name="Williams K.H."/>
            <person name="Hubbard S.S."/>
            <person name="Banfield J.F."/>
        </authorList>
    </citation>
    <scope>NUCLEOTIDE SEQUENCE [LARGE SCALE GENOMIC DNA]</scope>
</reference>
<dbReference type="Gene3D" id="3.20.20.70">
    <property type="entry name" value="Aldolase class I"/>
    <property type="match status" value="1"/>
</dbReference>
<dbReference type="InterPro" id="IPR013132">
    <property type="entry name" value="PseI/NeuA/B-like_N"/>
</dbReference>
<dbReference type="GO" id="GO:0047444">
    <property type="term" value="F:N-acylneuraminate-9-phosphate synthase activity"/>
    <property type="evidence" value="ECO:0007669"/>
    <property type="project" value="TreeGrafter"/>
</dbReference>
<dbReference type="EMBL" id="MFMU01000009">
    <property type="protein sequence ID" value="OGG93385.1"/>
    <property type="molecule type" value="Genomic_DNA"/>
</dbReference>
<comment type="caution">
    <text evidence="2">The sequence shown here is derived from an EMBL/GenBank/DDBJ whole genome shotgun (WGS) entry which is preliminary data.</text>
</comment>
<evidence type="ECO:0000259" key="1">
    <source>
        <dbReference type="Pfam" id="PF03102"/>
    </source>
</evidence>
<proteinExistence type="predicted"/>
<gene>
    <name evidence="2" type="ORF">A2609_01715</name>
</gene>
<dbReference type="InterPro" id="IPR051690">
    <property type="entry name" value="PseI-like"/>
</dbReference>
<dbReference type="STRING" id="1798533.A2609_01715"/>
<organism evidence="2 3">
    <name type="scientific">Candidatus Kaiserbacteria bacterium RIFOXYD1_FULL_47_14</name>
    <dbReference type="NCBI Taxonomy" id="1798533"/>
    <lineage>
        <taxon>Bacteria</taxon>
        <taxon>Candidatus Kaiseribacteriota</taxon>
    </lineage>
</organism>